<comment type="similarity">
    <text evidence="1">Belongs to the DprA/Smf family.</text>
</comment>
<dbReference type="InterPro" id="IPR036388">
    <property type="entry name" value="WH-like_DNA-bd_sf"/>
</dbReference>
<proteinExistence type="inferred from homology"/>
<sequence>MREELLMFWLSLEGHVAKIKYDILVANYGSLAEAYEAVSKGKCLKLKGLGDKLLERLKKLSDKSEIEEKYECMKDKGVKYSHYFNKDYPDKLRNICSAPIGLFYKGSLPDNEEKIISVVGSRDATDKGLYYANKISKELSDSGVSIVSGMALGIDSSAHYGALQGNKGKTYAVLGCGADVCYPPNNIELYLSIIEKGGVISEFPLGTQPVRANFPQRNRIISGISDGVFVVEARDKSGSLITADMGLEQGKNIYALPGRSEEPLSRGTNKLIQYGAKLVNEAKDILEDFDFPILNIKQECLQNLILESHEKIVYATLCLTPKHISEILSETGLDEGELFKVLLELEFKGYVRRTSFEYYIAVPLYL</sequence>
<dbReference type="STRING" id="592026.GCWU0000282_001668"/>
<name>V2Y1F1_9FIRM</name>
<evidence type="ECO:0000256" key="1">
    <source>
        <dbReference type="ARBA" id="ARBA00006525"/>
    </source>
</evidence>
<feature type="domain" description="Smf/DprA SLOG" evidence="2">
    <location>
        <begin position="82"/>
        <end position="289"/>
    </location>
</feature>
<dbReference type="NCBIfam" id="TIGR00732">
    <property type="entry name" value="dprA"/>
    <property type="match status" value="1"/>
</dbReference>
<protein>
    <submittedName>
        <fullName evidence="3">DNA protecting protein DprA</fullName>
    </submittedName>
</protein>
<dbReference type="Pfam" id="PF02481">
    <property type="entry name" value="DNA_processg_A"/>
    <property type="match status" value="1"/>
</dbReference>
<dbReference type="Gene3D" id="3.40.50.450">
    <property type="match status" value="1"/>
</dbReference>
<dbReference type="InterPro" id="IPR057666">
    <property type="entry name" value="DrpA_SLOG"/>
</dbReference>
<evidence type="ECO:0000313" key="3">
    <source>
        <dbReference type="EMBL" id="ESL02798.1"/>
    </source>
</evidence>
<dbReference type="eggNOG" id="COG0758">
    <property type="taxonomic scope" value="Bacteria"/>
</dbReference>
<gene>
    <name evidence="3" type="ORF">GCWU0000282_001668</name>
</gene>
<dbReference type="OrthoDB" id="9785707at2"/>
<evidence type="ECO:0000259" key="2">
    <source>
        <dbReference type="Pfam" id="PF02481"/>
    </source>
</evidence>
<dbReference type="PANTHER" id="PTHR43022:SF1">
    <property type="entry name" value="PROTEIN SMF"/>
    <property type="match status" value="1"/>
</dbReference>
<dbReference type="Gene3D" id="1.10.10.10">
    <property type="entry name" value="Winged helix-like DNA-binding domain superfamily/Winged helix DNA-binding domain"/>
    <property type="match status" value="1"/>
</dbReference>
<keyword evidence="4" id="KW-1185">Reference proteome</keyword>
<dbReference type="InterPro" id="IPR003488">
    <property type="entry name" value="DprA"/>
</dbReference>
<dbReference type="HOGENOM" id="CLU_029601_0_2_9"/>
<organism evidence="3 4">
    <name type="scientific">Catonella morbi ATCC 51271</name>
    <dbReference type="NCBI Taxonomy" id="592026"/>
    <lineage>
        <taxon>Bacteria</taxon>
        <taxon>Bacillati</taxon>
        <taxon>Bacillota</taxon>
        <taxon>Clostridia</taxon>
        <taxon>Lachnospirales</taxon>
        <taxon>Lachnospiraceae</taxon>
        <taxon>Catonella</taxon>
    </lineage>
</organism>
<dbReference type="Proteomes" id="UP000018227">
    <property type="component" value="Unassembled WGS sequence"/>
</dbReference>
<reference evidence="3 4" key="1">
    <citation type="submission" date="2013-06" db="EMBL/GenBank/DDBJ databases">
        <authorList>
            <person name="Weinstock G."/>
            <person name="Sodergren E."/>
            <person name="Clifton S."/>
            <person name="Fulton L."/>
            <person name="Fulton B."/>
            <person name="Courtney L."/>
            <person name="Fronick C."/>
            <person name="Harrison M."/>
            <person name="Strong C."/>
            <person name="Farmer C."/>
            <person name="Delahaunty K."/>
            <person name="Markovic C."/>
            <person name="Hall O."/>
            <person name="Minx P."/>
            <person name="Tomlinson C."/>
            <person name="Mitreva M."/>
            <person name="Nelson J."/>
            <person name="Hou S."/>
            <person name="Wollam A."/>
            <person name="Pepin K.H."/>
            <person name="Johnson M."/>
            <person name="Bhonagiri V."/>
            <person name="Nash W.E."/>
            <person name="Warren W."/>
            <person name="Chinwalla A."/>
            <person name="Mardis E.R."/>
            <person name="Wilson R.K."/>
        </authorList>
    </citation>
    <scope>NUCLEOTIDE SEQUENCE [LARGE SCALE GENOMIC DNA]</scope>
    <source>
        <strain evidence="3 4">ATCC 51271</strain>
    </source>
</reference>
<dbReference type="SUPFAM" id="SSF102405">
    <property type="entry name" value="MCP/YpsA-like"/>
    <property type="match status" value="1"/>
</dbReference>
<evidence type="ECO:0000313" key="4">
    <source>
        <dbReference type="Proteomes" id="UP000018227"/>
    </source>
</evidence>
<dbReference type="GO" id="GO:0009294">
    <property type="term" value="P:DNA-mediated transformation"/>
    <property type="evidence" value="ECO:0007669"/>
    <property type="project" value="InterPro"/>
</dbReference>
<accession>V2Y1F1</accession>
<dbReference type="EMBL" id="ACIL03000013">
    <property type="protein sequence ID" value="ESL02798.1"/>
    <property type="molecule type" value="Genomic_DNA"/>
</dbReference>
<dbReference type="RefSeq" id="WP_023354540.1">
    <property type="nucleotide sequence ID" value="NZ_KI535368.1"/>
</dbReference>
<dbReference type="AlphaFoldDB" id="V2Y1F1"/>
<comment type="caution">
    <text evidence="3">The sequence shown here is derived from an EMBL/GenBank/DDBJ whole genome shotgun (WGS) entry which is preliminary data.</text>
</comment>
<dbReference type="PANTHER" id="PTHR43022">
    <property type="entry name" value="PROTEIN SMF"/>
    <property type="match status" value="1"/>
</dbReference>